<proteinExistence type="predicted"/>
<dbReference type="RefSeq" id="WP_179908653.1">
    <property type="nucleotide sequence ID" value="NZ_CP058910.1"/>
</dbReference>
<evidence type="ECO:0000313" key="2">
    <source>
        <dbReference type="EMBL" id="QLH78775.1"/>
    </source>
</evidence>
<sequence length="65" mass="6614">MPERAADRSVPLYASTAGTNLLIALLTVTVAAGFAGAEPVVHAVLYGLPALAAVAWVTHLGERGD</sequence>
<feature type="transmembrane region" description="Helical" evidence="1">
    <location>
        <begin position="43"/>
        <end position="61"/>
    </location>
</feature>
<gene>
    <name evidence="2" type="ORF">HZS55_16405</name>
</gene>
<name>A0A7D5T837_9EURY</name>
<keyword evidence="1" id="KW-0472">Membrane</keyword>
<dbReference type="KEGG" id="hrr:HZS55_16405"/>
<reference evidence="2 3" key="1">
    <citation type="submission" date="2020-07" db="EMBL/GenBank/DDBJ databases">
        <title>Halosimplex pelagicum sp. nov. and Halosimplex rubrum sp. nov., isolated from salted brown alga Laminaria, and emended description of the genus Halosimplex.</title>
        <authorList>
            <person name="Cui H."/>
        </authorList>
    </citation>
    <scope>NUCLEOTIDE SEQUENCE [LARGE SCALE GENOMIC DNA]</scope>
    <source>
        <strain evidence="2 3">R27</strain>
    </source>
</reference>
<dbReference type="AlphaFoldDB" id="A0A7D5T837"/>
<dbReference type="EMBL" id="CP058910">
    <property type="protein sequence ID" value="QLH78775.1"/>
    <property type="molecule type" value="Genomic_DNA"/>
</dbReference>
<dbReference type="Proteomes" id="UP000509667">
    <property type="component" value="Chromosome"/>
</dbReference>
<keyword evidence="1" id="KW-0812">Transmembrane</keyword>
<protein>
    <submittedName>
        <fullName evidence="2">Uncharacterized protein</fullName>
    </submittedName>
</protein>
<dbReference type="OrthoDB" id="379844at2157"/>
<organism evidence="2 3">
    <name type="scientific">Halosimplex rubrum</name>
    <dbReference type="NCBI Taxonomy" id="869889"/>
    <lineage>
        <taxon>Archaea</taxon>
        <taxon>Methanobacteriati</taxon>
        <taxon>Methanobacteriota</taxon>
        <taxon>Stenosarchaea group</taxon>
        <taxon>Halobacteria</taxon>
        <taxon>Halobacteriales</taxon>
        <taxon>Haloarculaceae</taxon>
        <taxon>Halosimplex</taxon>
    </lineage>
</organism>
<accession>A0A7D5T837</accession>
<keyword evidence="1" id="KW-1133">Transmembrane helix</keyword>
<feature type="transmembrane region" description="Helical" evidence="1">
    <location>
        <begin position="12"/>
        <end position="37"/>
    </location>
</feature>
<dbReference type="GeneID" id="56079478"/>
<keyword evidence="3" id="KW-1185">Reference proteome</keyword>
<evidence type="ECO:0000256" key="1">
    <source>
        <dbReference type="SAM" id="Phobius"/>
    </source>
</evidence>
<evidence type="ECO:0000313" key="3">
    <source>
        <dbReference type="Proteomes" id="UP000509667"/>
    </source>
</evidence>